<dbReference type="Gene3D" id="3.40.50.920">
    <property type="match status" value="1"/>
</dbReference>
<sequence>MSGFDYVISIGGAAGQGIATPGNILARLFARRGIHMYAYNAYQSIIRGGHSFLTVRCSDREIRTHGDSIDLIICLNQDTMDRHLEHLGPGSSVIFNSDTIEPGEAAEGVQLCPMAVGELAGKGANKLMQNTVAIAVACQLIGIEFSALADVLDFQFSGKSEELVAANVEVGKAAYDYSAANFQPASQQAPEPSKPLAVWAGNQAFAMAAASAGVKFYCAYPMSPSTGILHWMAANARELGIMVRQVEDEISVICMTVGAAHAGCRSMCATSGGGFALMTEGVGEAGMMEVPIVIVNVQRAGPSTGVPTKTEQGDLWQVLGASQGDFPKLILAPSSPLDAFQTIPEVFNLADKYQLPAIILSDLLISDETSTINPELLDMHPVIDRGELITEAGDEADNYERYKFTDSGISPRALPGIPGYEHVVASDEHMPNGVLISDEFTHPHKRRAMMEKRQRKMGGLLDDLPPPVIVGDSNAEVTLVGWGSTAGVIQEAIEQLATAGVVVNHLHFKWIVPFHADEAVELLSSCKRTILIENNYSGLFHRYMRGETGFTVDGHIRKYDGEPFKPHHIVAAVQKQLEGEETLSVPYEEIIV</sequence>
<dbReference type="InterPro" id="IPR029061">
    <property type="entry name" value="THDP-binding"/>
</dbReference>
<dbReference type="Gene3D" id="3.40.920.10">
    <property type="entry name" value="Pyruvate-ferredoxin oxidoreductase, PFOR, domain III"/>
    <property type="match status" value="1"/>
</dbReference>
<organism evidence="11">
    <name type="scientific">uncultured marine group II/III euryarchaeote KM3_173_A11</name>
    <dbReference type="NCBI Taxonomy" id="1457930"/>
    <lineage>
        <taxon>Archaea</taxon>
        <taxon>Methanobacteriati</taxon>
        <taxon>Methanobacteriota</taxon>
        <taxon>environmental samples</taxon>
    </lineage>
</organism>
<dbReference type="GO" id="GO:0047553">
    <property type="term" value="F:2-oxoglutarate synthase activity"/>
    <property type="evidence" value="ECO:0007669"/>
    <property type="project" value="UniProtKB-EC"/>
</dbReference>
<dbReference type="AlphaFoldDB" id="A0A075GJS8"/>
<evidence type="ECO:0000256" key="7">
    <source>
        <dbReference type="ARBA" id="ARBA00079587"/>
    </source>
</evidence>
<dbReference type="PANTHER" id="PTHR32154">
    <property type="entry name" value="PYRUVATE-FLAVODOXIN OXIDOREDUCTASE-RELATED"/>
    <property type="match status" value="1"/>
</dbReference>
<dbReference type="GO" id="GO:0044272">
    <property type="term" value="P:sulfur compound biosynthetic process"/>
    <property type="evidence" value="ECO:0007669"/>
    <property type="project" value="UniProtKB-ARBA"/>
</dbReference>
<dbReference type="InterPro" id="IPR002880">
    <property type="entry name" value="Pyrv_Fd/Flavodoxin_OxRdtase_N"/>
</dbReference>
<dbReference type="InterPro" id="IPR002869">
    <property type="entry name" value="Pyrv_flavodox_OxRed_cen"/>
</dbReference>
<comment type="subunit">
    <text evidence="3">Heterotetramer of the KorA, KorB, KorC and KorD subunits.</text>
</comment>
<comment type="catalytic activity">
    <reaction evidence="2">
        <text>2 oxidized [2Fe-2S]-[ferredoxin] + 2-oxoglutarate + CoA = succinyl-CoA + 2 reduced [2Fe-2S]-[ferredoxin] + CO2 + H(+)</text>
        <dbReference type="Rhea" id="RHEA:17297"/>
        <dbReference type="Rhea" id="RHEA-COMP:10000"/>
        <dbReference type="Rhea" id="RHEA-COMP:10001"/>
        <dbReference type="ChEBI" id="CHEBI:15378"/>
        <dbReference type="ChEBI" id="CHEBI:16526"/>
        <dbReference type="ChEBI" id="CHEBI:16810"/>
        <dbReference type="ChEBI" id="CHEBI:33737"/>
        <dbReference type="ChEBI" id="CHEBI:33738"/>
        <dbReference type="ChEBI" id="CHEBI:57287"/>
        <dbReference type="ChEBI" id="CHEBI:57292"/>
        <dbReference type="EC" id="1.2.7.3"/>
    </reaction>
</comment>
<name>A0A075GJS8_9EURY</name>
<dbReference type="InterPro" id="IPR009014">
    <property type="entry name" value="Transketo_C/PFOR_II"/>
</dbReference>
<dbReference type="InterPro" id="IPR033412">
    <property type="entry name" value="PFOR_II"/>
</dbReference>
<dbReference type="GO" id="GO:0006082">
    <property type="term" value="P:organic acid metabolic process"/>
    <property type="evidence" value="ECO:0007669"/>
    <property type="project" value="UniProtKB-ARBA"/>
</dbReference>
<dbReference type="InterPro" id="IPR019752">
    <property type="entry name" value="Pyrv/ketoisovalerate_OxRed_cat"/>
</dbReference>
<dbReference type="NCBIfam" id="TIGR03710">
    <property type="entry name" value="OAFO_sf"/>
    <property type="match status" value="1"/>
</dbReference>
<dbReference type="InterPro" id="IPR022367">
    <property type="entry name" value="2-oxoacid/accept_OxRdtase_asu"/>
</dbReference>
<evidence type="ECO:0000259" key="9">
    <source>
        <dbReference type="Pfam" id="PF01855"/>
    </source>
</evidence>
<dbReference type="FunFam" id="3.40.50.970:FF:000022">
    <property type="entry name" value="2-oxoglutarate ferredoxin oxidoreductase alpha subunit"/>
    <property type="match status" value="1"/>
</dbReference>
<dbReference type="SUPFAM" id="SSF52518">
    <property type="entry name" value="Thiamin diphosphate-binding fold (THDP-binding)"/>
    <property type="match status" value="1"/>
</dbReference>
<accession>A0A075GJS8</accession>
<dbReference type="Pfam" id="PF01855">
    <property type="entry name" value="POR_N"/>
    <property type="match status" value="1"/>
</dbReference>
<keyword evidence="11" id="KW-0670">Pyruvate</keyword>
<evidence type="ECO:0000259" key="10">
    <source>
        <dbReference type="Pfam" id="PF17147"/>
    </source>
</evidence>
<dbReference type="Gene3D" id="3.40.50.970">
    <property type="match status" value="1"/>
</dbReference>
<dbReference type="GO" id="GO:0006979">
    <property type="term" value="P:response to oxidative stress"/>
    <property type="evidence" value="ECO:0007669"/>
    <property type="project" value="TreeGrafter"/>
</dbReference>
<evidence type="ECO:0000256" key="1">
    <source>
        <dbReference type="ARBA" id="ARBA00023002"/>
    </source>
</evidence>
<evidence type="ECO:0000256" key="2">
    <source>
        <dbReference type="ARBA" id="ARBA00052359"/>
    </source>
</evidence>
<dbReference type="SUPFAM" id="SSF52922">
    <property type="entry name" value="TK C-terminal domain-like"/>
    <property type="match status" value="1"/>
</dbReference>
<evidence type="ECO:0000256" key="6">
    <source>
        <dbReference type="ARBA" id="ARBA00076968"/>
    </source>
</evidence>
<feature type="domain" description="Pyruvate flavodoxin/ferredoxin oxidoreductase pyrimidine binding" evidence="9">
    <location>
        <begin position="208"/>
        <end position="433"/>
    </location>
</feature>
<dbReference type="Pfam" id="PF01558">
    <property type="entry name" value="POR"/>
    <property type="match status" value="1"/>
</dbReference>
<dbReference type="InterPro" id="IPR050722">
    <property type="entry name" value="Pyruvate:ferred/Flavod_OxRd"/>
</dbReference>
<dbReference type="EC" id="1.2.7.3" evidence="4"/>
<dbReference type="EMBL" id="KF900704">
    <property type="protein sequence ID" value="AIF04286.1"/>
    <property type="molecule type" value="Genomic_DNA"/>
</dbReference>
<reference evidence="11" key="1">
    <citation type="journal article" date="2014" name="Genome Biol. Evol.">
        <title>Pangenome evidence for extensive interdomain horizontal transfer affecting lineage core and shell genes in uncultured planktonic thaumarchaeota and euryarchaeota.</title>
        <authorList>
            <person name="Deschamps P."/>
            <person name="Zivanovic Y."/>
            <person name="Moreira D."/>
            <person name="Rodriguez-Valera F."/>
            <person name="Lopez-Garcia P."/>
        </authorList>
    </citation>
    <scope>NUCLEOTIDE SEQUENCE</scope>
</reference>
<gene>
    <name evidence="11" type="primary">korA</name>
</gene>
<dbReference type="Pfam" id="PF17147">
    <property type="entry name" value="PFOR_II"/>
    <property type="match status" value="1"/>
</dbReference>
<feature type="domain" description="Pyruvate/ketoisovalerate oxidoreductase catalytic" evidence="8">
    <location>
        <begin position="14"/>
        <end position="176"/>
    </location>
</feature>
<proteinExistence type="predicted"/>
<dbReference type="SUPFAM" id="SSF53323">
    <property type="entry name" value="Pyruvate-ferredoxin oxidoreductase, PFOR, domain III"/>
    <property type="match status" value="1"/>
</dbReference>
<evidence type="ECO:0000313" key="11">
    <source>
        <dbReference type="EMBL" id="AIF04286.1"/>
    </source>
</evidence>
<keyword evidence="1 11" id="KW-0560">Oxidoreductase</keyword>
<evidence type="ECO:0000256" key="3">
    <source>
        <dbReference type="ARBA" id="ARBA00064882"/>
    </source>
</evidence>
<feature type="domain" description="Pyruvate:ferredoxin oxidoreductase core" evidence="10">
    <location>
        <begin position="475"/>
        <end position="541"/>
    </location>
</feature>
<evidence type="ECO:0000256" key="4">
    <source>
        <dbReference type="ARBA" id="ARBA00066947"/>
    </source>
</evidence>
<evidence type="ECO:0000256" key="5">
    <source>
        <dbReference type="ARBA" id="ARBA00071398"/>
    </source>
</evidence>
<protein>
    <recommendedName>
        <fullName evidence="5">2-oxoglutarate synthase subunit KorA</fullName>
        <ecNumber evidence="4">1.2.7.3</ecNumber>
    </recommendedName>
    <alternativeName>
        <fullName evidence="7">2-ketoglutarate oxidoreductase alpha chain</fullName>
    </alternativeName>
    <alternativeName>
        <fullName evidence="6">2-oxoglutarate-ferredoxin oxidoreductase subunit alpha</fullName>
    </alternativeName>
</protein>
<dbReference type="CDD" id="cd07034">
    <property type="entry name" value="TPP_PYR_PFOR_IOR-alpha_like"/>
    <property type="match status" value="1"/>
</dbReference>
<dbReference type="PANTHER" id="PTHR32154:SF20">
    <property type="entry name" value="2-OXOGLUTARATE OXIDOREDUCTASE SUBUNIT KORA"/>
    <property type="match status" value="1"/>
</dbReference>
<evidence type="ECO:0000259" key="8">
    <source>
        <dbReference type="Pfam" id="PF01558"/>
    </source>
</evidence>